<evidence type="ECO:0000313" key="6">
    <source>
        <dbReference type="EMBL" id="ETW93638.1"/>
    </source>
</evidence>
<dbReference type="GO" id="GO:0044281">
    <property type="term" value="P:small molecule metabolic process"/>
    <property type="evidence" value="ECO:0007669"/>
    <property type="project" value="UniProtKB-ARBA"/>
</dbReference>
<reference evidence="6 7" key="1">
    <citation type="journal article" date="2014" name="Nature">
        <title>An environmental bacterial taxon with a large and distinct metabolic repertoire.</title>
        <authorList>
            <person name="Wilson M.C."/>
            <person name="Mori T."/>
            <person name="Ruckert C."/>
            <person name="Uria A.R."/>
            <person name="Helf M.J."/>
            <person name="Takada K."/>
            <person name="Gernert C."/>
            <person name="Steffens U.A."/>
            <person name="Heycke N."/>
            <person name="Schmitt S."/>
            <person name="Rinke C."/>
            <person name="Helfrich E.J."/>
            <person name="Brachmann A.O."/>
            <person name="Gurgui C."/>
            <person name="Wakimoto T."/>
            <person name="Kracht M."/>
            <person name="Crusemann M."/>
            <person name="Hentschel U."/>
            <person name="Abe I."/>
            <person name="Matsunaga S."/>
            <person name="Kalinowski J."/>
            <person name="Takeyama H."/>
            <person name="Piel J."/>
        </authorList>
    </citation>
    <scope>NUCLEOTIDE SEQUENCE [LARGE SCALE GENOMIC DNA]</scope>
    <source>
        <strain evidence="7">TSY1</strain>
    </source>
</reference>
<evidence type="ECO:0000313" key="7">
    <source>
        <dbReference type="Proteomes" id="UP000019141"/>
    </source>
</evidence>
<dbReference type="Gene3D" id="3.40.50.1000">
    <property type="entry name" value="HAD superfamily/HAD-like"/>
    <property type="match status" value="1"/>
</dbReference>
<keyword evidence="4" id="KW-0460">Magnesium</keyword>
<protein>
    <recommendedName>
        <fullName evidence="8">Haloacid dehalogenase</fullName>
    </recommendedName>
</protein>
<dbReference type="GO" id="GO:0046872">
    <property type="term" value="F:metal ion binding"/>
    <property type="evidence" value="ECO:0007669"/>
    <property type="project" value="UniProtKB-KW"/>
</dbReference>
<dbReference type="HOGENOM" id="CLU_1037013_0_0_7"/>
<dbReference type="SFLD" id="SFLDS00003">
    <property type="entry name" value="Haloacid_Dehalogenase"/>
    <property type="match status" value="1"/>
</dbReference>
<dbReference type="EMBL" id="AZHW01001198">
    <property type="protein sequence ID" value="ETW93638.1"/>
    <property type="molecule type" value="Genomic_DNA"/>
</dbReference>
<dbReference type="AlphaFoldDB" id="W4L6B2"/>
<dbReference type="NCBIfam" id="TIGR01549">
    <property type="entry name" value="HAD-SF-IA-v1"/>
    <property type="match status" value="1"/>
</dbReference>
<evidence type="ECO:0000256" key="4">
    <source>
        <dbReference type="ARBA" id="ARBA00022842"/>
    </source>
</evidence>
<gene>
    <name evidence="6" type="ORF">ETSY1_38340</name>
</gene>
<dbReference type="PANTHER" id="PTHR46470:SF2">
    <property type="entry name" value="GLYCERALDEHYDE 3-PHOSPHATE PHOSPHATASE"/>
    <property type="match status" value="1"/>
</dbReference>
<dbReference type="GO" id="GO:0016791">
    <property type="term" value="F:phosphatase activity"/>
    <property type="evidence" value="ECO:0007669"/>
    <property type="project" value="TreeGrafter"/>
</dbReference>
<dbReference type="Pfam" id="PF00702">
    <property type="entry name" value="Hydrolase"/>
    <property type="match status" value="1"/>
</dbReference>
<dbReference type="Proteomes" id="UP000019141">
    <property type="component" value="Unassembled WGS sequence"/>
</dbReference>
<accession>W4L6B2</accession>
<keyword evidence="7" id="KW-1185">Reference proteome</keyword>
<keyword evidence="3" id="KW-0378">Hydrolase</keyword>
<evidence type="ECO:0000256" key="2">
    <source>
        <dbReference type="ARBA" id="ARBA00022723"/>
    </source>
</evidence>
<dbReference type="PANTHER" id="PTHR46470">
    <property type="entry name" value="N-ACYLNEURAMINATE-9-PHOSPHATASE"/>
    <property type="match status" value="1"/>
</dbReference>
<proteinExistence type="predicted"/>
<comment type="cofactor">
    <cofactor evidence="1">
        <name>Mg(2+)</name>
        <dbReference type="ChEBI" id="CHEBI:18420"/>
    </cofactor>
</comment>
<dbReference type="SUPFAM" id="SSF56784">
    <property type="entry name" value="HAD-like"/>
    <property type="match status" value="1"/>
</dbReference>
<evidence type="ECO:0000256" key="5">
    <source>
        <dbReference type="SAM" id="MobiDB-lite"/>
    </source>
</evidence>
<comment type="caution">
    <text evidence="6">The sequence shown here is derived from an EMBL/GenBank/DDBJ whole genome shotgun (WGS) entry which is preliminary data.</text>
</comment>
<dbReference type="InterPro" id="IPR036412">
    <property type="entry name" value="HAD-like_sf"/>
</dbReference>
<sequence length="268" mass="30322">MEHITAIGFDLFDTLITLENLGFKDAMDRLVRELHGQGFPVVSETFLPIYRETASDYMSRAREAGKETHNRFWISTALQKLGYDVTPDDTRIAQVVDAYFTAFLDHAVLLPNTLPTLRTLKRHYRLGLLSNFTHAPVVYQLLQRFELDDVLDIQLVSGALGYRKPKSMVFDTLAEQFGVPHEQIAFVGDNLQADIEGAREAGLWPIYTIYAQHYKTMQSGGVQGGQSSDDPDPPMWSRPLSQGQEHSDPDVPLIQSWDDLLRLLNLAE</sequence>
<dbReference type="InterPro" id="IPR051400">
    <property type="entry name" value="HAD-like_hydrolase"/>
</dbReference>
<organism evidence="6 7">
    <name type="scientific">Entotheonella factor</name>
    <dbReference type="NCBI Taxonomy" id="1429438"/>
    <lineage>
        <taxon>Bacteria</taxon>
        <taxon>Pseudomonadati</taxon>
        <taxon>Nitrospinota/Tectimicrobiota group</taxon>
        <taxon>Candidatus Tectimicrobiota</taxon>
        <taxon>Candidatus Entotheonellia</taxon>
        <taxon>Candidatus Entotheonellales</taxon>
        <taxon>Candidatus Entotheonellaceae</taxon>
        <taxon>Candidatus Entotheonella</taxon>
    </lineage>
</organism>
<dbReference type="SFLD" id="SFLDG01129">
    <property type="entry name" value="C1.5:_HAD__Beta-PGM__Phosphata"/>
    <property type="match status" value="1"/>
</dbReference>
<name>W4L6B2_ENTF1</name>
<keyword evidence="2" id="KW-0479">Metal-binding</keyword>
<evidence type="ECO:0000256" key="3">
    <source>
        <dbReference type="ARBA" id="ARBA00022801"/>
    </source>
</evidence>
<evidence type="ECO:0000256" key="1">
    <source>
        <dbReference type="ARBA" id="ARBA00001946"/>
    </source>
</evidence>
<dbReference type="InterPro" id="IPR006439">
    <property type="entry name" value="HAD-SF_hydro_IA"/>
</dbReference>
<feature type="region of interest" description="Disordered" evidence="5">
    <location>
        <begin position="220"/>
        <end position="252"/>
    </location>
</feature>
<evidence type="ECO:0008006" key="8">
    <source>
        <dbReference type="Google" id="ProtNLM"/>
    </source>
</evidence>
<dbReference type="Gene3D" id="1.20.120.1600">
    <property type="match status" value="1"/>
</dbReference>
<dbReference type="InterPro" id="IPR023214">
    <property type="entry name" value="HAD_sf"/>
</dbReference>